<protein>
    <recommendedName>
        <fullName evidence="3">Lacal_2735 family protein</fullName>
    </recommendedName>
</protein>
<reference evidence="1 2" key="1">
    <citation type="submission" date="2017-06" db="EMBL/GenBank/DDBJ databases">
        <authorList>
            <person name="Kim H.J."/>
            <person name="Triplett B.A."/>
        </authorList>
    </citation>
    <scope>NUCLEOTIDE SEQUENCE [LARGE SCALE GENOMIC DNA]</scope>
    <source>
        <strain evidence="1 2">DSM 25597</strain>
    </source>
</reference>
<dbReference type="AlphaFoldDB" id="A0A239CKL5"/>
<dbReference type="RefSeq" id="WP_143337199.1">
    <property type="nucleotide sequence ID" value="NZ_BMEP01000009.1"/>
</dbReference>
<evidence type="ECO:0000313" key="2">
    <source>
        <dbReference type="Proteomes" id="UP000198379"/>
    </source>
</evidence>
<dbReference type="OrthoDB" id="1123018at2"/>
<gene>
    <name evidence="1" type="ORF">SAMN06265376_10864</name>
</gene>
<dbReference type="Pfam" id="PF20027">
    <property type="entry name" value="DUF6435"/>
    <property type="match status" value="1"/>
</dbReference>
<keyword evidence="2" id="KW-1185">Reference proteome</keyword>
<proteinExistence type="predicted"/>
<accession>A0A239CKL5</accession>
<dbReference type="NCBIfam" id="NF033487">
    <property type="entry name" value="Lacal_2735_fam"/>
    <property type="match status" value="1"/>
</dbReference>
<evidence type="ECO:0000313" key="1">
    <source>
        <dbReference type="EMBL" id="SNS20786.1"/>
    </source>
</evidence>
<sequence length="57" mass="6465">MFGLFGKKSPLEKLQKQHKKILEDAFKLSKINRSESDALYAKAAEIEKEIATLSVNK</sequence>
<organism evidence="1 2">
    <name type="scientific">Dokdonia pacifica</name>
    <dbReference type="NCBI Taxonomy" id="1627892"/>
    <lineage>
        <taxon>Bacteria</taxon>
        <taxon>Pseudomonadati</taxon>
        <taxon>Bacteroidota</taxon>
        <taxon>Flavobacteriia</taxon>
        <taxon>Flavobacteriales</taxon>
        <taxon>Flavobacteriaceae</taxon>
        <taxon>Dokdonia</taxon>
    </lineage>
</organism>
<dbReference type="EMBL" id="FZNY01000008">
    <property type="protein sequence ID" value="SNS20786.1"/>
    <property type="molecule type" value="Genomic_DNA"/>
</dbReference>
<evidence type="ECO:0008006" key="3">
    <source>
        <dbReference type="Google" id="ProtNLM"/>
    </source>
</evidence>
<name>A0A239CKL5_9FLAO</name>
<dbReference type="Proteomes" id="UP000198379">
    <property type="component" value="Unassembled WGS sequence"/>
</dbReference>
<dbReference type="InterPro" id="IPR045493">
    <property type="entry name" value="DUF6435"/>
</dbReference>